<gene>
    <name evidence="2" type="ORF">OYT1_ch2568</name>
</gene>
<dbReference type="Proteomes" id="UP000033070">
    <property type="component" value="Chromosome"/>
</dbReference>
<evidence type="ECO:0000313" key="2">
    <source>
        <dbReference type="EMBL" id="BBE52080.1"/>
    </source>
</evidence>
<keyword evidence="1" id="KW-0812">Transmembrane</keyword>
<dbReference type="STRING" id="1188319.OYT1_01299"/>
<dbReference type="KEGG" id="fam:OYT1_ch2568"/>
<keyword evidence="3" id="KW-1185">Reference proteome</keyword>
<dbReference type="RefSeq" id="WP_062626496.1">
    <property type="nucleotide sequence ID" value="NZ_AP018738.1"/>
</dbReference>
<feature type="transmembrane region" description="Helical" evidence="1">
    <location>
        <begin position="240"/>
        <end position="263"/>
    </location>
</feature>
<proteinExistence type="predicted"/>
<feature type="transmembrane region" description="Helical" evidence="1">
    <location>
        <begin position="213"/>
        <end position="234"/>
    </location>
</feature>
<dbReference type="EMBL" id="AP018738">
    <property type="protein sequence ID" value="BBE52080.1"/>
    <property type="molecule type" value="Genomic_DNA"/>
</dbReference>
<accession>A0A2Z6GF14</accession>
<feature type="transmembrane region" description="Helical" evidence="1">
    <location>
        <begin position="175"/>
        <end position="192"/>
    </location>
</feature>
<evidence type="ECO:0000256" key="1">
    <source>
        <dbReference type="SAM" id="Phobius"/>
    </source>
</evidence>
<reference evidence="2 3" key="1">
    <citation type="submission" date="2018-06" db="EMBL/GenBank/DDBJ databases">
        <title>OYT1 Genome Sequencing.</title>
        <authorList>
            <person name="Kato S."/>
            <person name="Itoh T."/>
            <person name="Ohkuma M."/>
        </authorList>
    </citation>
    <scope>NUCLEOTIDE SEQUENCE [LARGE SCALE GENOMIC DNA]</scope>
    <source>
        <strain evidence="2 3">OYT1</strain>
    </source>
</reference>
<sequence length="290" mass="30942">MNIRLGVFVATLFLLPLLASILTGANWGESLIVTALSAQALLLTALLLAGYTWLLNRLTVLRRGANLLGVPGRYQAYVVGSSAMLGWLALSFAHYTDNDFALLLDAATITATTLLFAGLIPAALVTRAWLATFPSLLRLLARYSPALPALKAEPAALWMLTLALVGLMGGVARPQLLAVLLWSSPLFLLLALQMLWHEDTLFSGLPQGDWQRPVLAAISGLVVGGLVLACYVSSGGTITQIAPLAWAGFALFGLIAAQLNELIASGWRGKSRGEIFKRKAFPIPVVVKKD</sequence>
<dbReference type="OrthoDB" id="9769532at2"/>
<feature type="transmembrane region" description="Helical" evidence="1">
    <location>
        <begin position="35"/>
        <end position="55"/>
    </location>
</feature>
<organism evidence="2 3">
    <name type="scientific">Ferriphaselus amnicola</name>
    <dbReference type="NCBI Taxonomy" id="1188319"/>
    <lineage>
        <taxon>Bacteria</taxon>
        <taxon>Pseudomonadati</taxon>
        <taxon>Pseudomonadota</taxon>
        <taxon>Betaproteobacteria</taxon>
        <taxon>Nitrosomonadales</taxon>
        <taxon>Gallionellaceae</taxon>
        <taxon>Ferriphaselus</taxon>
    </lineage>
</organism>
<feature type="transmembrane region" description="Helical" evidence="1">
    <location>
        <begin position="76"/>
        <end position="95"/>
    </location>
</feature>
<protein>
    <submittedName>
        <fullName evidence="2">Uncharacterized protein</fullName>
    </submittedName>
</protein>
<feature type="transmembrane region" description="Helical" evidence="1">
    <location>
        <begin position="107"/>
        <end position="130"/>
    </location>
</feature>
<keyword evidence="1" id="KW-1133">Transmembrane helix</keyword>
<evidence type="ECO:0000313" key="3">
    <source>
        <dbReference type="Proteomes" id="UP000033070"/>
    </source>
</evidence>
<dbReference type="AlphaFoldDB" id="A0A2Z6GF14"/>
<keyword evidence="1" id="KW-0472">Membrane</keyword>
<name>A0A2Z6GF14_9PROT</name>